<gene>
    <name evidence="2" type="ORF">Tco_1058154</name>
</gene>
<sequence length="320" mass="36608">MPSKAYKKLYFSRSLDLSACASCRDIKQCACQCEESPKRPPPKSSQPLISFELLWRQSQHRMLWDRDLQHGLIQPRETSRLVEMIFWLEAGEVDMAGDICMGTTIQVVLMVCWGELRKQDFIGESGSLVPSKKRIFKKRSKKKAKNKQIQAREGKDQVNESLKQGPKLPTGQRLQLSYKTSGDQTAYSPKSLLPPAQQTQGCYIKGVVIQEPSTTTTTTTTIYSQQSSQDKGKGIMVEELVKTMKKKDQITLDEEIAFKLQANIDEEERIARDKEEKIYEANIAWDDIQAKVDVDYQLAERLEAKEQEQFTIEQKATLFK</sequence>
<name>A0ABQ5H9A9_9ASTR</name>
<keyword evidence="3" id="KW-1185">Reference proteome</keyword>
<reference evidence="2" key="1">
    <citation type="journal article" date="2022" name="Int. J. Mol. Sci.">
        <title>Draft Genome of Tanacetum Coccineum: Genomic Comparison of Closely Related Tanacetum-Family Plants.</title>
        <authorList>
            <person name="Yamashiro T."/>
            <person name="Shiraishi A."/>
            <person name="Nakayama K."/>
            <person name="Satake H."/>
        </authorList>
    </citation>
    <scope>NUCLEOTIDE SEQUENCE</scope>
</reference>
<evidence type="ECO:0000313" key="3">
    <source>
        <dbReference type="Proteomes" id="UP001151760"/>
    </source>
</evidence>
<reference evidence="2" key="2">
    <citation type="submission" date="2022-01" db="EMBL/GenBank/DDBJ databases">
        <authorList>
            <person name="Yamashiro T."/>
            <person name="Shiraishi A."/>
            <person name="Satake H."/>
            <person name="Nakayama K."/>
        </authorList>
    </citation>
    <scope>NUCLEOTIDE SEQUENCE</scope>
</reference>
<feature type="compositionally biased region" description="Basic residues" evidence="1">
    <location>
        <begin position="133"/>
        <end position="146"/>
    </location>
</feature>
<dbReference type="Proteomes" id="UP001151760">
    <property type="component" value="Unassembled WGS sequence"/>
</dbReference>
<feature type="region of interest" description="Disordered" evidence="1">
    <location>
        <begin position="133"/>
        <end position="173"/>
    </location>
</feature>
<comment type="caution">
    <text evidence="2">The sequence shown here is derived from an EMBL/GenBank/DDBJ whole genome shotgun (WGS) entry which is preliminary data.</text>
</comment>
<evidence type="ECO:0000313" key="2">
    <source>
        <dbReference type="EMBL" id="GJT83812.1"/>
    </source>
</evidence>
<evidence type="ECO:0000256" key="1">
    <source>
        <dbReference type="SAM" id="MobiDB-lite"/>
    </source>
</evidence>
<proteinExistence type="predicted"/>
<dbReference type="EMBL" id="BQNB010019296">
    <property type="protein sequence ID" value="GJT83812.1"/>
    <property type="molecule type" value="Genomic_DNA"/>
</dbReference>
<protein>
    <submittedName>
        <fullName evidence="2">Uncharacterized protein</fullName>
    </submittedName>
</protein>
<organism evidence="2 3">
    <name type="scientific">Tanacetum coccineum</name>
    <dbReference type="NCBI Taxonomy" id="301880"/>
    <lineage>
        <taxon>Eukaryota</taxon>
        <taxon>Viridiplantae</taxon>
        <taxon>Streptophyta</taxon>
        <taxon>Embryophyta</taxon>
        <taxon>Tracheophyta</taxon>
        <taxon>Spermatophyta</taxon>
        <taxon>Magnoliopsida</taxon>
        <taxon>eudicotyledons</taxon>
        <taxon>Gunneridae</taxon>
        <taxon>Pentapetalae</taxon>
        <taxon>asterids</taxon>
        <taxon>campanulids</taxon>
        <taxon>Asterales</taxon>
        <taxon>Asteraceae</taxon>
        <taxon>Asteroideae</taxon>
        <taxon>Anthemideae</taxon>
        <taxon>Anthemidinae</taxon>
        <taxon>Tanacetum</taxon>
    </lineage>
</organism>
<accession>A0ABQ5H9A9</accession>